<dbReference type="Proteomes" id="UP000528555">
    <property type="component" value="Unassembled WGS sequence"/>
</dbReference>
<accession>A0A850HIS1</accession>
<protein>
    <recommendedName>
        <fullName evidence="6">TIGR02677 family protein</fullName>
    </recommendedName>
</protein>
<evidence type="ECO:0000313" key="4">
    <source>
        <dbReference type="Proteomes" id="UP000528555"/>
    </source>
</evidence>
<dbReference type="InterPro" id="IPR043773">
    <property type="entry name" value="JetA"/>
</dbReference>
<evidence type="ECO:0000256" key="1">
    <source>
        <dbReference type="SAM" id="Coils"/>
    </source>
</evidence>
<dbReference type="Pfam" id="PF18982">
    <property type="entry name" value="JetA"/>
    <property type="match status" value="1"/>
</dbReference>
<gene>
    <name evidence="3" type="ORF">G5A66_04840</name>
    <name evidence="2" type="ORF">G5A75_03360</name>
</gene>
<reference evidence="3" key="2">
    <citation type="submission" date="2020-02" db="EMBL/GenBank/DDBJ databases">
        <authorList>
            <person name="Littmann E."/>
            <person name="Sorbara M."/>
        </authorList>
    </citation>
    <scope>NUCLEOTIDE SEQUENCE</scope>
    <source>
        <strain evidence="3">MSK.17.11</strain>
        <strain evidence="2">MSK.17.38</strain>
    </source>
</reference>
<name>A0A850HIS1_9FIRM</name>
<evidence type="ECO:0000313" key="2">
    <source>
        <dbReference type="EMBL" id="NSK13926.1"/>
    </source>
</evidence>
<dbReference type="Proteomes" id="UP000701680">
    <property type="component" value="Unassembled WGS sequence"/>
</dbReference>
<evidence type="ECO:0000313" key="3">
    <source>
        <dbReference type="EMBL" id="NVH57987.1"/>
    </source>
</evidence>
<evidence type="ECO:0008006" key="6">
    <source>
        <dbReference type="Google" id="ProtNLM"/>
    </source>
</evidence>
<feature type="coiled-coil region" evidence="1">
    <location>
        <begin position="267"/>
        <end position="294"/>
    </location>
</feature>
<proteinExistence type="predicted"/>
<sequence>MGMKDRIPKGFYKLFGSKYTEYYQQCLLAVYEESGSSYSLLGLTEEECHMLIQETMTKLSMDFSQEQMDEEGEILTRSTIPSVFLRHFEEWGWLKRDYDEVLNCYVVSFPDYSQLFLELFCRLYREEESKERESILTVYSHLFTYSSDPEKNNEILKSALTSSRRLLQMLSNMQDGIRGYFDELSKQKTFLGVQEVLIQEINNSDSRKYAILTTTDSFYRYKEAVKELIDQNIEENELRKLKFEEERRMSEEGTPKWIKWNREALSCEEAMEILRRIEREFDAIERRYNKLIEQKMTFAKRAAARIRYILIEGDEQEDPVKALVKLLNESGRKEEILDECAKRISLTERFQTVTEKGLYRPKGTEKKGFHPVSVTPEGKGDEALEEFVLKPLYTNAEIDSFWRENEKDGAFRATTDTVRSVEDLEKLFFVWQEMTQVAEESLDIHLDQEIESEGGFRYSGLSIERK</sequence>
<dbReference type="EMBL" id="JAAITX010000002">
    <property type="protein sequence ID" value="NVH57987.1"/>
    <property type="molecule type" value="Genomic_DNA"/>
</dbReference>
<dbReference type="AlphaFoldDB" id="A0A850HIS1"/>
<dbReference type="EMBL" id="JAAIUO010000002">
    <property type="protein sequence ID" value="NSK13926.1"/>
    <property type="molecule type" value="Genomic_DNA"/>
</dbReference>
<keyword evidence="4" id="KW-1185">Reference proteome</keyword>
<dbReference type="RefSeq" id="WP_101694088.1">
    <property type="nucleotide sequence ID" value="NZ_JAAITX010000002.1"/>
</dbReference>
<dbReference type="OrthoDB" id="1933360at2"/>
<evidence type="ECO:0000313" key="5">
    <source>
        <dbReference type="Proteomes" id="UP000701680"/>
    </source>
</evidence>
<organism evidence="3 4">
    <name type="scientific">Dorea phocaeensis</name>
    <dbReference type="NCBI Taxonomy" id="2040291"/>
    <lineage>
        <taxon>Bacteria</taxon>
        <taxon>Bacillati</taxon>
        <taxon>Bacillota</taxon>
        <taxon>Clostridia</taxon>
        <taxon>Lachnospirales</taxon>
        <taxon>Lachnospiraceae</taxon>
        <taxon>Dorea</taxon>
    </lineage>
</organism>
<keyword evidence="1" id="KW-0175">Coiled coil</keyword>
<comment type="caution">
    <text evidence="3">The sequence shown here is derived from an EMBL/GenBank/DDBJ whole genome shotgun (WGS) entry which is preliminary data.</text>
</comment>
<reference evidence="4 5" key="1">
    <citation type="journal article" date="2020" name="Cell Host Microbe">
        <title>Functional and Genomic Variation between Human-Derived Isolates of Lachnospiraceae Reveals Inter- and Intra-Species Diversity.</title>
        <authorList>
            <person name="Sorbara M.T."/>
            <person name="Littmann E.R."/>
            <person name="Fontana E."/>
            <person name="Moody T.U."/>
            <person name="Kohout C.E."/>
            <person name="Gjonbalaj M."/>
            <person name="Eaton V."/>
            <person name="Seok R."/>
            <person name="Leiner I.M."/>
            <person name="Pamer E.G."/>
        </authorList>
    </citation>
    <scope>NUCLEOTIDE SEQUENCE [LARGE SCALE GENOMIC DNA]</scope>
    <source>
        <strain evidence="3 4">MSK.17.11</strain>
        <strain evidence="2 5">MSK.17.38</strain>
    </source>
</reference>